<dbReference type="GO" id="GO:0008270">
    <property type="term" value="F:zinc ion binding"/>
    <property type="evidence" value="ECO:0007669"/>
    <property type="project" value="InterPro"/>
</dbReference>
<dbReference type="GO" id="GO:0003676">
    <property type="term" value="F:nucleic acid binding"/>
    <property type="evidence" value="ECO:0007669"/>
    <property type="project" value="InterPro"/>
</dbReference>
<dbReference type="Proteomes" id="UP000534783">
    <property type="component" value="Unassembled WGS sequence"/>
</dbReference>
<keyword evidence="2" id="KW-0378">Hydrolase</keyword>
<organism evidence="2 3">
    <name type="scientific">Candidatus Manganitrophus noduliformans</name>
    <dbReference type="NCBI Taxonomy" id="2606439"/>
    <lineage>
        <taxon>Bacteria</taxon>
        <taxon>Pseudomonadati</taxon>
        <taxon>Nitrospirota</taxon>
        <taxon>Nitrospiria</taxon>
        <taxon>Candidatus Troglogloeales</taxon>
        <taxon>Candidatus Manganitrophaceae</taxon>
        <taxon>Candidatus Manganitrophus</taxon>
    </lineage>
</organism>
<feature type="domain" description="HNH nuclease" evidence="1">
    <location>
        <begin position="28"/>
        <end position="79"/>
    </location>
</feature>
<proteinExistence type="predicted"/>
<evidence type="ECO:0000313" key="3">
    <source>
        <dbReference type="Proteomes" id="UP000534783"/>
    </source>
</evidence>
<dbReference type="SMART" id="SM00507">
    <property type="entry name" value="HNHc"/>
    <property type="match status" value="1"/>
</dbReference>
<keyword evidence="2" id="KW-0540">Nuclease</keyword>
<keyword evidence="2" id="KW-0255">Endonuclease</keyword>
<name>A0A7X6DSD1_9BACT</name>
<dbReference type="EMBL" id="VTOW01000003">
    <property type="protein sequence ID" value="NKE72352.1"/>
    <property type="molecule type" value="Genomic_DNA"/>
</dbReference>
<dbReference type="PANTHER" id="PTHR33877:SF1">
    <property type="entry name" value="TYPE IV METHYL-DIRECTED RESTRICTION ENZYME ECOKMCRA"/>
    <property type="match status" value="1"/>
</dbReference>
<evidence type="ECO:0000259" key="1">
    <source>
        <dbReference type="SMART" id="SM00507"/>
    </source>
</evidence>
<accession>A0A7X6DSD1</accession>
<dbReference type="GO" id="GO:0004519">
    <property type="term" value="F:endonuclease activity"/>
    <property type="evidence" value="ECO:0007669"/>
    <property type="project" value="UniProtKB-KW"/>
</dbReference>
<sequence>MVEPFYTDVDDDDIKKEKAKARELRNSQWWKRRRSTGICHYCGRKFKPSELTMDHIVPIGRGGKSAKGNVVPACKECNTRKKYMLLVEWEEYLKSVREEGANDGKNPSS</sequence>
<protein>
    <submittedName>
        <fullName evidence="2">HNH endonuclease</fullName>
    </submittedName>
</protein>
<dbReference type="CDD" id="cd00085">
    <property type="entry name" value="HNHc"/>
    <property type="match status" value="1"/>
</dbReference>
<dbReference type="InterPro" id="IPR003615">
    <property type="entry name" value="HNH_nuc"/>
</dbReference>
<dbReference type="InterPro" id="IPR002711">
    <property type="entry name" value="HNH"/>
</dbReference>
<dbReference type="AlphaFoldDB" id="A0A7X6DSD1"/>
<gene>
    <name evidence="2" type="ORF">MNODULE_16500</name>
</gene>
<evidence type="ECO:0000313" key="2">
    <source>
        <dbReference type="EMBL" id="NKE72352.1"/>
    </source>
</evidence>
<dbReference type="Gene3D" id="1.10.30.50">
    <property type="match status" value="1"/>
</dbReference>
<keyword evidence="3" id="KW-1185">Reference proteome</keyword>
<dbReference type="Pfam" id="PF01844">
    <property type="entry name" value="HNH"/>
    <property type="match status" value="1"/>
</dbReference>
<dbReference type="PANTHER" id="PTHR33877">
    <property type="entry name" value="SLL1193 PROTEIN"/>
    <property type="match status" value="1"/>
</dbReference>
<reference evidence="2 3" key="1">
    <citation type="journal article" date="2020" name="Nature">
        <title>Bacterial chemolithoautotrophy via manganese oxidation.</title>
        <authorList>
            <person name="Yu H."/>
            <person name="Leadbetter J.R."/>
        </authorList>
    </citation>
    <scope>NUCLEOTIDE SEQUENCE [LARGE SCALE GENOMIC DNA]</scope>
    <source>
        <strain evidence="2 3">Mn-1</strain>
    </source>
</reference>
<dbReference type="RefSeq" id="WP_168061903.1">
    <property type="nucleotide sequence ID" value="NZ_VTOW01000003.1"/>
</dbReference>
<comment type="caution">
    <text evidence="2">The sequence shown here is derived from an EMBL/GenBank/DDBJ whole genome shotgun (WGS) entry which is preliminary data.</text>
</comment>
<dbReference type="InterPro" id="IPR052892">
    <property type="entry name" value="NA-targeting_endonuclease"/>
</dbReference>